<name>A0A8J5L6N8_ZINOF</name>
<dbReference type="EMBL" id="JACMSC010000009">
    <property type="protein sequence ID" value="KAG6507515.1"/>
    <property type="molecule type" value="Genomic_DNA"/>
</dbReference>
<keyword evidence="2" id="KW-0372">Hormone</keyword>
<feature type="chain" id="PRO_5035215015" evidence="6">
    <location>
        <begin position="26"/>
        <end position="606"/>
    </location>
</feature>
<evidence type="ECO:0000256" key="1">
    <source>
        <dbReference type="ARBA" id="ARBA00009178"/>
    </source>
</evidence>
<proteinExistence type="inferred from homology"/>
<dbReference type="PANTHER" id="PTHR33136:SF89">
    <property type="entry name" value="PROTEIN RALF-LIKE 19"/>
    <property type="match status" value="1"/>
</dbReference>
<evidence type="ECO:0000313" key="7">
    <source>
        <dbReference type="EMBL" id="KAG6507515.1"/>
    </source>
</evidence>
<feature type="region of interest" description="Disordered" evidence="5">
    <location>
        <begin position="214"/>
        <end position="241"/>
    </location>
</feature>
<evidence type="ECO:0000313" key="8">
    <source>
        <dbReference type="Proteomes" id="UP000734854"/>
    </source>
</evidence>
<evidence type="ECO:0000256" key="6">
    <source>
        <dbReference type="SAM" id="SignalP"/>
    </source>
</evidence>
<dbReference type="GO" id="GO:0005179">
    <property type="term" value="F:hormone activity"/>
    <property type="evidence" value="ECO:0007669"/>
    <property type="project" value="UniProtKB-KW"/>
</dbReference>
<feature type="signal peptide" evidence="6">
    <location>
        <begin position="1"/>
        <end position="25"/>
    </location>
</feature>
<dbReference type="Proteomes" id="UP000734854">
    <property type="component" value="Unassembled WGS sequence"/>
</dbReference>
<dbReference type="InterPro" id="IPR008801">
    <property type="entry name" value="RALF"/>
</dbReference>
<sequence length="606" mass="67576">MALRLTFLPLLFVLFLLSHLTPSPAAEATAIKASDWSRGAGDGGLPTCEGRVGDEEEGEMESDSVRRVLATYRGRYISYDALKRDRVPCDRRGQSYYNCNRQRQANPYRRGCTIITRCARICAIDDRLQQKHLLITSRHASPKNLGKAYSKIYSLIAKHQLSPLDSSKKIMEKKRGILIFSHVKSFDIYGVLFITLRRECFILGIISPPLGGGKKTSPPSLTGQTRASPSHARLSASHTPYDPCRERRRRFLSRRCSRLPFSLVARRQPPATAANRLAVLTATDQLFTLHCLRIRLIARLAFAQHLFFSPFCHALAIRGHFLLGISPPPPRGGRKASPLSLTRLANAAYPPVPMPVPVPASPSHARLSTSRTPCDPVMNATVTSSRDATVASPSPLSKCTFACHILGDRDADLAHTYWPALVKSHVVKQCSKYSISWIASERTQIQSSPQTMLEVKHHPSFKEPQWDINLIFSGWTPRRIFGRVRAFHYFLLFLPPLKKVEKEQVAESSQRFLSPLYSFVPDLQKQLKSLVGRKLEMRAGNGVLYPVLGLASCVAFVYLSFGDLDWDLGIHFGLVEFMEGSGSGHGSAYLSYSWRTTDEATDDGGN</sequence>
<dbReference type="PANTHER" id="PTHR33136">
    <property type="entry name" value="RAPID ALKALINIZATION FACTOR-LIKE"/>
    <property type="match status" value="1"/>
</dbReference>
<evidence type="ECO:0000256" key="5">
    <source>
        <dbReference type="SAM" id="MobiDB-lite"/>
    </source>
</evidence>
<evidence type="ECO:0000256" key="2">
    <source>
        <dbReference type="ARBA" id="ARBA00022702"/>
    </source>
</evidence>
<keyword evidence="4" id="KW-1015">Disulfide bond</keyword>
<accession>A0A8J5L6N8</accession>
<dbReference type="Pfam" id="PF05498">
    <property type="entry name" value="RALF"/>
    <property type="match status" value="1"/>
</dbReference>
<keyword evidence="8" id="KW-1185">Reference proteome</keyword>
<dbReference type="GO" id="GO:0019722">
    <property type="term" value="P:calcium-mediated signaling"/>
    <property type="evidence" value="ECO:0007669"/>
    <property type="project" value="TreeGrafter"/>
</dbReference>
<dbReference type="AlphaFoldDB" id="A0A8J5L6N8"/>
<comment type="caution">
    <text evidence="7">The sequence shown here is derived from an EMBL/GenBank/DDBJ whole genome shotgun (WGS) entry which is preliminary data.</text>
</comment>
<evidence type="ECO:0000256" key="3">
    <source>
        <dbReference type="ARBA" id="ARBA00022729"/>
    </source>
</evidence>
<keyword evidence="3 6" id="KW-0732">Signal</keyword>
<organism evidence="7 8">
    <name type="scientific">Zingiber officinale</name>
    <name type="common">Ginger</name>
    <name type="synonym">Amomum zingiber</name>
    <dbReference type="NCBI Taxonomy" id="94328"/>
    <lineage>
        <taxon>Eukaryota</taxon>
        <taxon>Viridiplantae</taxon>
        <taxon>Streptophyta</taxon>
        <taxon>Embryophyta</taxon>
        <taxon>Tracheophyta</taxon>
        <taxon>Spermatophyta</taxon>
        <taxon>Magnoliopsida</taxon>
        <taxon>Liliopsida</taxon>
        <taxon>Zingiberales</taxon>
        <taxon>Zingiberaceae</taxon>
        <taxon>Zingiber</taxon>
    </lineage>
</organism>
<dbReference type="GO" id="GO:0009506">
    <property type="term" value="C:plasmodesma"/>
    <property type="evidence" value="ECO:0007669"/>
    <property type="project" value="TreeGrafter"/>
</dbReference>
<evidence type="ECO:0000256" key="4">
    <source>
        <dbReference type="ARBA" id="ARBA00023157"/>
    </source>
</evidence>
<feature type="compositionally biased region" description="Polar residues" evidence="5">
    <location>
        <begin position="217"/>
        <end position="228"/>
    </location>
</feature>
<gene>
    <name evidence="7" type="ORF">ZIOFF_032865</name>
</gene>
<reference evidence="7 8" key="1">
    <citation type="submission" date="2020-08" db="EMBL/GenBank/DDBJ databases">
        <title>Plant Genome Project.</title>
        <authorList>
            <person name="Zhang R.-G."/>
        </authorList>
    </citation>
    <scope>NUCLEOTIDE SEQUENCE [LARGE SCALE GENOMIC DNA]</scope>
    <source>
        <tissue evidence="7">Rhizome</tissue>
    </source>
</reference>
<protein>
    <submittedName>
        <fullName evidence="7">Uncharacterized protein</fullName>
    </submittedName>
</protein>
<comment type="similarity">
    <text evidence="1">Belongs to the plant rapid alkalinization factor (RALF) family.</text>
</comment>